<keyword evidence="3" id="KW-0378">Hydrolase</keyword>
<feature type="compositionally biased region" description="Basic and acidic residues" evidence="5">
    <location>
        <begin position="360"/>
        <end position="370"/>
    </location>
</feature>
<feature type="transmembrane region" description="Helical" evidence="6">
    <location>
        <begin position="32"/>
        <end position="52"/>
    </location>
</feature>
<dbReference type="SUPFAM" id="SSF54001">
    <property type="entry name" value="Cysteine proteinases"/>
    <property type="match status" value="1"/>
</dbReference>
<organism evidence="8 9">
    <name type="scientific">Actinomadura fibrosa</name>
    <dbReference type="NCBI Taxonomy" id="111802"/>
    <lineage>
        <taxon>Bacteria</taxon>
        <taxon>Bacillati</taxon>
        <taxon>Actinomycetota</taxon>
        <taxon>Actinomycetes</taxon>
        <taxon>Streptosporangiales</taxon>
        <taxon>Thermomonosporaceae</taxon>
        <taxon>Actinomadura</taxon>
    </lineage>
</organism>
<dbReference type="Proteomes" id="UP001597063">
    <property type="component" value="Unassembled WGS sequence"/>
</dbReference>
<keyword evidence="6" id="KW-0812">Transmembrane</keyword>
<feature type="region of interest" description="Disordered" evidence="5">
    <location>
        <begin position="295"/>
        <end position="387"/>
    </location>
</feature>
<protein>
    <submittedName>
        <fullName evidence="8">NlpC/P60 family protein</fullName>
    </submittedName>
</protein>
<name>A0ABW2XA60_9ACTN</name>
<evidence type="ECO:0000313" key="9">
    <source>
        <dbReference type="Proteomes" id="UP001597063"/>
    </source>
</evidence>
<evidence type="ECO:0000256" key="3">
    <source>
        <dbReference type="ARBA" id="ARBA00022801"/>
    </source>
</evidence>
<dbReference type="EMBL" id="JBHTGP010000002">
    <property type="protein sequence ID" value="MFD0683343.1"/>
    <property type="molecule type" value="Genomic_DNA"/>
</dbReference>
<keyword evidence="6" id="KW-0472">Membrane</keyword>
<evidence type="ECO:0000256" key="5">
    <source>
        <dbReference type="SAM" id="MobiDB-lite"/>
    </source>
</evidence>
<comment type="similarity">
    <text evidence="1">Belongs to the peptidase C40 family.</text>
</comment>
<proteinExistence type="inferred from homology"/>
<dbReference type="PANTHER" id="PTHR47053">
    <property type="entry name" value="MUREIN DD-ENDOPEPTIDASE MEPH-RELATED"/>
    <property type="match status" value="1"/>
</dbReference>
<dbReference type="InterPro" id="IPR000064">
    <property type="entry name" value="NLP_P60_dom"/>
</dbReference>
<dbReference type="Pfam" id="PF00877">
    <property type="entry name" value="NLPC_P60"/>
    <property type="match status" value="1"/>
</dbReference>
<dbReference type="RefSeq" id="WP_242619764.1">
    <property type="nucleotide sequence ID" value="NZ_CAACUY010000286.1"/>
</dbReference>
<evidence type="ECO:0000313" key="8">
    <source>
        <dbReference type="EMBL" id="MFD0683343.1"/>
    </source>
</evidence>
<evidence type="ECO:0000256" key="2">
    <source>
        <dbReference type="ARBA" id="ARBA00022670"/>
    </source>
</evidence>
<comment type="caution">
    <text evidence="8">The sequence shown here is derived from an EMBL/GenBank/DDBJ whole genome shotgun (WGS) entry which is preliminary data.</text>
</comment>
<evidence type="ECO:0000259" key="7">
    <source>
        <dbReference type="PROSITE" id="PS51935"/>
    </source>
</evidence>
<feature type="region of interest" description="Disordered" evidence="5">
    <location>
        <begin position="230"/>
        <end position="265"/>
    </location>
</feature>
<feature type="compositionally biased region" description="Low complexity" evidence="5">
    <location>
        <begin position="232"/>
        <end position="241"/>
    </location>
</feature>
<dbReference type="PROSITE" id="PS51935">
    <property type="entry name" value="NLPC_P60"/>
    <property type="match status" value="1"/>
</dbReference>
<evidence type="ECO:0000256" key="6">
    <source>
        <dbReference type="SAM" id="Phobius"/>
    </source>
</evidence>
<evidence type="ECO:0000256" key="4">
    <source>
        <dbReference type="ARBA" id="ARBA00022807"/>
    </source>
</evidence>
<dbReference type="InterPro" id="IPR038765">
    <property type="entry name" value="Papain-like_cys_pep_sf"/>
</dbReference>
<sequence length="387" mass="41440">MRAVRHSYRENSLRPPLGRIGAVRTAIRKPSILRTAVTAAATGIVVVLPVGAQAMARLSPSVIHKLALDPVTLSKVREYDRYRTQEAAQRRRARTALAFARRQIGKPYRWGAAGPAGFDCSGLAMAAWRRAGVVLPRVTYSQYSAVKRKVGLKDLRPGDLIFFRGRAHVGMYVGNGRFLHAPNSGSRIRIDRLGPARLRQFAGAVRPGAPVRRRWSPSIRQLVAKIDRMSADADPAAQRPPDTGPKPPAGIPAEPLGTLPAPSAGVLAPATATTTTTQDAQAAPDGQASYHLQAAPDDQSHPAQTESAEPAAQAQPGDQVQPAAAQDTQQGAHPDVQQDAHEDTHSVAQPVEQPVAQPAEHADDRPEPRPQVEPVVQPLVATPEDPV</sequence>
<dbReference type="InterPro" id="IPR051202">
    <property type="entry name" value="Peptidase_C40"/>
</dbReference>
<keyword evidence="6" id="KW-1133">Transmembrane helix</keyword>
<feature type="compositionally biased region" description="Basic and acidic residues" evidence="5">
    <location>
        <begin position="336"/>
        <end position="345"/>
    </location>
</feature>
<keyword evidence="9" id="KW-1185">Reference proteome</keyword>
<gene>
    <name evidence="8" type="ORF">ACFQZM_02440</name>
</gene>
<keyword evidence="2" id="KW-0645">Protease</keyword>
<dbReference type="PANTHER" id="PTHR47053:SF1">
    <property type="entry name" value="MUREIN DD-ENDOPEPTIDASE MEPH-RELATED"/>
    <property type="match status" value="1"/>
</dbReference>
<evidence type="ECO:0000256" key="1">
    <source>
        <dbReference type="ARBA" id="ARBA00007074"/>
    </source>
</evidence>
<reference evidence="9" key="1">
    <citation type="journal article" date="2019" name="Int. J. Syst. Evol. Microbiol.">
        <title>The Global Catalogue of Microorganisms (GCM) 10K type strain sequencing project: providing services to taxonomists for standard genome sequencing and annotation.</title>
        <authorList>
            <consortium name="The Broad Institute Genomics Platform"/>
            <consortium name="The Broad Institute Genome Sequencing Center for Infectious Disease"/>
            <person name="Wu L."/>
            <person name="Ma J."/>
        </authorList>
    </citation>
    <scope>NUCLEOTIDE SEQUENCE [LARGE SCALE GENOMIC DNA]</scope>
    <source>
        <strain evidence="9">JCM 9371</strain>
    </source>
</reference>
<keyword evidence="4" id="KW-0788">Thiol protease</keyword>
<dbReference type="Gene3D" id="3.90.1720.10">
    <property type="entry name" value="endopeptidase domain like (from Nostoc punctiforme)"/>
    <property type="match status" value="1"/>
</dbReference>
<feature type="domain" description="NlpC/P60" evidence="7">
    <location>
        <begin position="90"/>
        <end position="208"/>
    </location>
</feature>
<accession>A0ABW2XA60</accession>